<gene>
    <name evidence="3" type="ORF">R1sor_011054</name>
</gene>
<dbReference type="Pfam" id="PF13966">
    <property type="entry name" value="zf-RVT"/>
    <property type="match status" value="1"/>
</dbReference>
<feature type="domain" description="Reverse transcriptase zinc-binding" evidence="2">
    <location>
        <begin position="267"/>
        <end position="331"/>
    </location>
</feature>
<reference evidence="3 4" key="1">
    <citation type="submission" date="2024-09" db="EMBL/GenBank/DDBJ databases">
        <title>Chromosome-scale assembly of Riccia sorocarpa.</title>
        <authorList>
            <person name="Paukszto L."/>
        </authorList>
    </citation>
    <scope>NUCLEOTIDE SEQUENCE [LARGE SCALE GENOMIC DNA]</scope>
    <source>
        <strain evidence="3">LP-2024</strain>
        <tissue evidence="3">Aerial parts of the thallus</tissue>
    </source>
</reference>
<keyword evidence="4" id="KW-1185">Reference proteome</keyword>
<feature type="compositionally biased region" description="Polar residues" evidence="1">
    <location>
        <begin position="440"/>
        <end position="470"/>
    </location>
</feature>
<evidence type="ECO:0000313" key="3">
    <source>
        <dbReference type="EMBL" id="KAL3696978.1"/>
    </source>
</evidence>
<dbReference type="EMBL" id="JBJQOH010000002">
    <property type="protein sequence ID" value="KAL3696978.1"/>
    <property type="molecule type" value="Genomic_DNA"/>
</dbReference>
<feature type="region of interest" description="Disordered" evidence="1">
    <location>
        <begin position="436"/>
        <end position="483"/>
    </location>
</feature>
<dbReference type="AlphaFoldDB" id="A0ABD3HZU2"/>
<evidence type="ECO:0000313" key="4">
    <source>
        <dbReference type="Proteomes" id="UP001633002"/>
    </source>
</evidence>
<feature type="compositionally biased region" description="Basic and acidic residues" evidence="1">
    <location>
        <begin position="471"/>
        <end position="483"/>
    </location>
</feature>
<evidence type="ECO:0000259" key="2">
    <source>
        <dbReference type="Pfam" id="PF13966"/>
    </source>
</evidence>
<dbReference type="InterPro" id="IPR026960">
    <property type="entry name" value="RVT-Znf"/>
</dbReference>
<accession>A0ABD3HZU2</accession>
<comment type="caution">
    <text evidence="3">The sequence shown here is derived from an EMBL/GenBank/DDBJ whole genome shotgun (WGS) entry which is preliminary data.</text>
</comment>
<sequence length="495" mass="57727">MAAMGIHQKYIQAVPVYTLACLDLHKDSMAGIESICRTFLWGNNKEGNPKIPLVAWQTLMGKKKNGGLDLTPFHTLGEAMKLRQISKLFTDSEEEWVQAAEAIIAEVCRTRPRAHDRAKWSLSERLLLEHPKRIPGAPTTEGLLRTWSKVRSCLLINQTSALPKQMQVEAYSELAIKQHWISDSTNKMFKRVWRRWDVKTLDEWSRRARTLRQLGGLDRETTETMEYGWEAIHTRTTPEPLENMEWYWKPKEKADTGWSLPRWRKRLTKIWKTKMPPRDKIWIWKTILQGLPTVERAAKWSHGSNLCARCNRETETVGHMFMSCDRAQTKWNEWHDKCRTANWQLNREGDFIDMLDSAWAAGHLQRILLFVKTTWILWLERNKKTYSGEEVSIPLKVAAKMARETLQAEMSLRPSGTQQESPRSRAIQEIERCFPDTPEEISSSPQDTAPTPSTRNNPATEIATTFSHQRNPNDHREETIDHVPDELWRLNNRRE</sequence>
<protein>
    <recommendedName>
        <fullName evidence="2">Reverse transcriptase zinc-binding domain-containing protein</fullName>
    </recommendedName>
</protein>
<dbReference type="PANTHER" id="PTHR33116:SF78">
    <property type="entry name" value="OS12G0587133 PROTEIN"/>
    <property type="match status" value="1"/>
</dbReference>
<dbReference type="Proteomes" id="UP001633002">
    <property type="component" value="Unassembled WGS sequence"/>
</dbReference>
<organism evidence="3 4">
    <name type="scientific">Riccia sorocarpa</name>
    <dbReference type="NCBI Taxonomy" id="122646"/>
    <lineage>
        <taxon>Eukaryota</taxon>
        <taxon>Viridiplantae</taxon>
        <taxon>Streptophyta</taxon>
        <taxon>Embryophyta</taxon>
        <taxon>Marchantiophyta</taxon>
        <taxon>Marchantiopsida</taxon>
        <taxon>Marchantiidae</taxon>
        <taxon>Marchantiales</taxon>
        <taxon>Ricciaceae</taxon>
        <taxon>Riccia</taxon>
    </lineage>
</organism>
<dbReference type="PANTHER" id="PTHR33116">
    <property type="entry name" value="REVERSE TRANSCRIPTASE ZINC-BINDING DOMAIN-CONTAINING PROTEIN-RELATED-RELATED"/>
    <property type="match status" value="1"/>
</dbReference>
<name>A0ABD3HZU2_9MARC</name>
<evidence type="ECO:0000256" key="1">
    <source>
        <dbReference type="SAM" id="MobiDB-lite"/>
    </source>
</evidence>
<proteinExistence type="predicted"/>